<dbReference type="Gene3D" id="3.40.50.300">
    <property type="entry name" value="P-loop containing nucleotide triphosphate hydrolases"/>
    <property type="match status" value="1"/>
</dbReference>
<proteinExistence type="predicted"/>
<evidence type="ECO:0000313" key="1">
    <source>
        <dbReference type="EMBL" id="SFO76214.1"/>
    </source>
</evidence>
<protein>
    <submittedName>
        <fullName evidence="1">AAA domain-containing protein</fullName>
    </submittedName>
</protein>
<dbReference type="AlphaFoldDB" id="A0A1I5JTQ5"/>
<name>A0A1I5JTQ5_9ACTN</name>
<dbReference type="STRING" id="1993.SAMN04489713_109186"/>
<reference evidence="1 2" key="1">
    <citation type="submission" date="2016-10" db="EMBL/GenBank/DDBJ databases">
        <authorList>
            <person name="de Groot N.N."/>
        </authorList>
    </citation>
    <scope>NUCLEOTIDE SEQUENCE [LARGE SCALE GENOMIC DNA]</scope>
    <source>
        <strain evidence="1 2">DSM 43067</strain>
    </source>
</reference>
<accession>A0A1I5JTQ5</accession>
<dbReference type="InterPro" id="IPR008868">
    <property type="entry name" value="TniB"/>
</dbReference>
<dbReference type="InterPro" id="IPR027417">
    <property type="entry name" value="P-loop_NTPase"/>
</dbReference>
<keyword evidence="2" id="KW-1185">Reference proteome</keyword>
<dbReference type="Proteomes" id="UP000183413">
    <property type="component" value="Unassembled WGS sequence"/>
</dbReference>
<organism evidence="1 2">
    <name type="scientific">Actinomadura madurae</name>
    <dbReference type="NCBI Taxonomy" id="1993"/>
    <lineage>
        <taxon>Bacteria</taxon>
        <taxon>Bacillati</taxon>
        <taxon>Actinomycetota</taxon>
        <taxon>Actinomycetes</taxon>
        <taxon>Streptosporangiales</taxon>
        <taxon>Thermomonosporaceae</taxon>
        <taxon>Actinomadura</taxon>
    </lineage>
</organism>
<dbReference type="SUPFAM" id="SSF52540">
    <property type="entry name" value="P-loop containing nucleoside triphosphate hydrolases"/>
    <property type="match status" value="1"/>
</dbReference>
<gene>
    <name evidence="1" type="ORF">SAMN04489713_109186</name>
</gene>
<dbReference type="Pfam" id="PF05621">
    <property type="entry name" value="TniB"/>
    <property type="match status" value="1"/>
</dbReference>
<evidence type="ECO:0000313" key="2">
    <source>
        <dbReference type="Proteomes" id="UP000183413"/>
    </source>
</evidence>
<dbReference type="InParanoid" id="A0A1I5JTQ5"/>
<dbReference type="EMBL" id="FOVH01000009">
    <property type="protein sequence ID" value="SFO76214.1"/>
    <property type="molecule type" value="Genomic_DNA"/>
</dbReference>
<dbReference type="RefSeq" id="WP_075022385.1">
    <property type="nucleotide sequence ID" value="NZ_FOVH01000009.1"/>
</dbReference>
<sequence length="342" mass="38348">MVVSRDGVQLENRRPPTTTLDGWKRFVNADPPSFTLLADEVWEKLGDLEREDYNEARIAYHSEMAVVMTSTIQEINTEGRLLTLVNQGEEGARRGLIVSGEATTGKTTAIKQLGRTHELRIRKRHPGSTVDRIPVVYVTAPPKGSPRKLAVEFARFLQLPPVRPRHNVTDIADAVCQVLVDARTDIVIVDEIHNINLGTAAGEDLSDHMKYFTEHLPATFVYAGIEVERSGLFTGIRGRQIAGRCVMTHTQQFPYNTEWKQLVASMEASLRLHRHESGSLTRQSKYLHQRTGGTIGSLSHLVRKSAIRSILTQDECVTRRLMEKIRIDHAAEAAARKSTSDR</sequence>